<keyword evidence="1" id="KW-0472">Membrane</keyword>
<gene>
    <name evidence="3" type="ORF">BG57_06845</name>
    <name evidence="2" type="ORF">GCM10010985_01340</name>
</gene>
<dbReference type="Proteomes" id="UP000597138">
    <property type="component" value="Unassembled WGS sequence"/>
</dbReference>
<organism evidence="3 4">
    <name type="scientific">Caballeronia grimmiae</name>
    <dbReference type="NCBI Taxonomy" id="1071679"/>
    <lineage>
        <taxon>Bacteria</taxon>
        <taxon>Pseudomonadati</taxon>
        <taxon>Pseudomonadota</taxon>
        <taxon>Betaproteobacteria</taxon>
        <taxon>Burkholderiales</taxon>
        <taxon>Burkholderiaceae</taxon>
        <taxon>Caballeronia</taxon>
    </lineage>
</organism>
<feature type="transmembrane region" description="Helical" evidence="1">
    <location>
        <begin position="57"/>
        <end position="75"/>
    </location>
</feature>
<dbReference type="RefSeq" id="WP_035966267.1">
    <property type="nucleotide sequence ID" value="NZ_BMEG01000001.1"/>
</dbReference>
<dbReference type="EMBL" id="BMEG01000001">
    <property type="protein sequence ID" value="GGD51391.1"/>
    <property type="molecule type" value="Genomic_DNA"/>
</dbReference>
<comment type="caution">
    <text evidence="3">The sequence shown here is derived from an EMBL/GenBank/DDBJ whole genome shotgun (WGS) entry which is preliminary data.</text>
</comment>
<evidence type="ECO:0000313" key="2">
    <source>
        <dbReference type="EMBL" id="GGD51391.1"/>
    </source>
</evidence>
<proteinExistence type="predicted"/>
<reference evidence="2" key="1">
    <citation type="journal article" date="2014" name="Int. J. Syst. Evol. Microbiol.">
        <title>Complete genome of a new Firmicutes species belonging to the dominant human colonic microbiota ('Ruminococcus bicirculans') reveals two chromosomes and a selective capacity to utilize plant glucans.</title>
        <authorList>
            <consortium name="NISC Comparative Sequencing Program"/>
            <person name="Wegmann U."/>
            <person name="Louis P."/>
            <person name="Goesmann A."/>
            <person name="Henrissat B."/>
            <person name="Duncan S.H."/>
            <person name="Flint H.J."/>
        </authorList>
    </citation>
    <scope>NUCLEOTIDE SEQUENCE</scope>
    <source>
        <strain evidence="2">CGMCC 1.11013</strain>
    </source>
</reference>
<dbReference type="AlphaFoldDB" id="A0A069P159"/>
<accession>A0A069P159</accession>
<evidence type="ECO:0000313" key="5">
    <source>
        <dbReference type="Proteomes" id="UP000597138"/>
    </source>
</evidence>
<dbReference type="EMBL" id="JFHE01000014">
    <property type="protein sequence ID" value="KDR34400.1"/>
    <property type="molecule type" value="Genomic_DNA"/>
</dbReference>
<reference evidence="3 4" key="2">
    <citation type="submission" date="2014-03" db="EMBL/GenBank/DDBJ databases">
        <title>Draft Genome Sequences of Four Burkholderia Strains.</title>
        <authorList>
            <person name="Liu X.Y."/>
            <person name="Li C.X."/>
            <person name="Xu J.H."/>
        </authorList>
    </citation>
    <scope>NUCLEOTIDE SEQUENCE [LARGE SCALE GENOMIC DNA]</scope>
    <source>
        <strain evidence="3 4">R27</strain>
    </source>
</reference>
<reference evidence="5" key="3">
    <citation type="journal article" date="2019" name="Int. J. Syst. Evol. Microbiol.">
        <title>The Global Catalogue of Microorganisms (GCM) 10K type strain sequencing project: providing services to taxonomists for standard genome sequencing and annotation.</title>
        <authorList>
            <consortium name="The Broad Institute Genomics Platform"/>
            <consortium name="The Broad Institute Genome Sequencing Center for Infectious Disease"/>
            <person name="Wu L."/>
            <person name="Ma J."/>
        </authorList>
    </citation>
    <scope>NUCLEOTIDE SEQUENCE [LARGE SCALE GENOMIC DNA]</scope>
    <source>
        <strain evidence="5">CGMCC 1.11013</strain>
    </source>
</reference>
<keyword evidence="1" id="KW-1133">Transmembrane helix</keyword>
<name>A0A069P159_9BURK</name>
<evidence type="ECO:0000256" key="1">
    <source>
        <dbReference type="SAM" id="Phobius"/>
    </source>
</evidence>
<keyword evidence="5" id="KW-1185">Reference proteome</keyword>
<dbReference type="eggNOG" id="ENOG5031739">
    <property type="taxonomic scope" value="Bacteria"/>
</dbReference>
<dbReference type="Proteomes" id="UP000027439">
    <property type="component" value="Unassembled WGS sequence"/>
</dbReference>
<evidence type="ECO:0000313" key="3">
    <source>
        <dbReference type="EMBL" id="KDR34400.1"/>
    </source>
</evidence>
<evidence type="ECO:0000313" key="4">
    <source>
        <dbReference type="Proteomes" id="UP000027439"/>
    </source>
</evidence>
<protein>
    <submittedName>
        <fullName evidence="3">Uncharacterized protein</fullName>
    </submittedName>
</protein>
<sequence>MPRRPAARIYFYASALLLLAFVVVFNAANLIEAYGSGAPYYSRTVNMDKWVDPLPLLALVDALTVLLLFATVRMLRRKP</sequence>
<reference evidence="2" key="4">
    <citation type="submission" date="2024-05" db="EMBL/GenBank/DDBJ databases">
        <authorList>
            <person name="Sun Q."/>
            <person name="Zhou Y."/>
        </authorList>
    </citation>
    <scope>NUCLEOTIDE SEQUENCE</scope>
    <source>
        <strain evidence="2">CGMCC 1.11013</strain>
    </source>
</reference>
<keyword evidence="1" id="KW-0812">Transmembrane</keyword>